<name>A0A0D0E2R5_9AGAM</name>
<organism evidence="2 3">
    <name type="scientific">Paxillus rubicundulus Ve08.2h10</name>
    <dbReference type="NCBI Taxonomy" id="930991"/>
    <lineage>
        <taxon>Eukaryota</taxon>
        <taxon>Fungi</taxon>
        <taxon>Dikarya</taxon>
        <taxon>Basidiomycota</taxon>
        <taxon>Agaricomycotina</taxon>
        <taxon>Agaricomycetes</taxon>
        <taxon>Agaricomycetidae</taxon>
        <taxon>Boletales</taxon>
        <taxon>Paxilineae</taxon>
        <taxon>Paxillaceae</taxon>
        <taxon>Paxillus</taxon>
    </lineage>
</organism>
<sequence length="56" mass="6504">MFPPPFVSNNALVTIKLHKGEHTRDFSLRIITYRLNVASRCIFICTPVPIVFLLFR</sequence>
<protein>
    <submittedName>
        <fullName evidence="2">Uncharacterized protein</fullName>
    </submittedName>
</protein>
<dbReference type="InParanoid" id="A0A0D0E2R5"/>
<evidence type="ECO:0000313" key="3">
    <source>
        <dbReference type="Proteomes" id="UP000054538"/>
    </source>
</evidence>
<evidence type="ECO:0000313" key="2">
    <source>
        <dbReference type="EMBL" id="KIK91185.1"/>
    </source>
</evidence>
<keyword evidence="3" id="KW-1185">Reference proteome</keyword>
<dbReference type="Proteomes" id="UP000054538">
    <property type="component" value="Unassembled WGS sequence"/>
</dbReference>
<proteinExistence type="predicted"/>
<reference evidence="2 3" key="1">
    <citation type="submission" date="2014-04" db="EMBL/GenBank/DDBJ databases">
        <authorList>
            <consortium name="DOE Joint Genome Institute"/>
            <person name="Kuo A."/>
            <person name="Kohler A."/>
            <person name="Jargeat P."/>
            <person name="Nagy L.G."/>
            <person name="Floudas D."/>
            <person name="Copeland A."/>
            <person name="Barry K.W."/>
            <person name="Cichocki N."/>
            <person name="Veneault-Fourrey C."/>
            <person name="LaButti K."/>
            <person name="Lindquist E.A."/>
            <person name="Lipzen A."/>
            <person name="Lundell T."/>
            <person name="Morin E."/>
            <person name="Murat C."/>
            <person name="Sun H."/>
            <person name="Tunlid A."/>
            <person name="Henrissat B."/>
            <person name="Grigoriev I.V."/>
            <person name="Hibbett D.S."/>
            <person name="Martin F."/>
            <person name="Nordberg H.P."/>
            <person name="Cantor M.N."/>
            <person name="Hua S.X."/>
        </authorList>
    </citation>
    <scope>NUCLEOTIDE SEQUENCE [LARGE SCALE GENOMIC DNA]</scope>
    <source>
        <strain evidence="2 3">Ve08.2h10</strain>
    </source>
</reference>
<keyword evidence="1" id="KW-0472">Membrane</keyword>
<accession>A0A0D0E2R5</accession>
<feature type="transmembrane region" description="Helical" evidence="1">
    <location>
        <begin position="37"/>
        <end position="55"/>
    </location>
</feature>
<dbReference type="AlphaFoldDB" id="A0A0D0E2R5"/>
<dbReference type="EMBL" id="KN825417">
    <property type="protein sequence ID" value="KIK91185.1"/>
    <property type="molecule type" value="Genomic_DNA"/>
</dbReference>
<dbReference type="HOGENOM" id="CLU_3014857_0_0_1"/>
<keyword evidence="1" id="KW-0812">Transmembrane</keyword>
<reference evidence="3" key="2">
    <citation type="submission" date="2015-01" db="EMBL/GenBank/DDBJ databases">
        <title>Evolutionary Origins and Diversification of the Mycorrhizal Mutualists.</title>
        <authorList>
            <consortium name="DOE Joint Genome Institute"/>
            <consortium name="Mycorrhizal Genomics Consortium"/>
            <person name="Kohler A."/>
            <person name="Kuo A."/>
            <person name="Nagy L.G."/>
            <person name="Floudas D."/>
            <person name="Copeland A."/>
            <person name="Barry K.W."/>
            <person name="Cichocki N."/>
            <person name="Veneault-Fourrey C."/>
            <person name="LaButti K."/>
            <person name="Lindquist E.A."/>
            <person name="Lipzen A."/>
            <person name="Lundell T."/>
            <person name="Morin E."/>
            <person name="Murat C."/>
            <person name="Riley R."/>
            <person name="Ohm R."/>
            <person name="Sun H."/>
            <person name="Tunlid A."/>
            <person name="Henrissat B."/>
            <person name="Grigoriev I.V."/>
            <person name="Hibbett D.S."/>
            <person name="Martin F."/>
        </authorList>
    </citation>
    <scope>NUCLEOTIDE SEQUENCE [LARGE SCALE GENOMIC DNA]</scope>
    <source>
        <strain evidence="3">Ve08.2h10</strain>
    </source>
</reference>
<keyword evidence="1" id="KW-1133">Transmembrane helix</keyword>
<gene>
    <name evidence="2" type="ORF">PAXRUDRAFT_831055</name>
</gene>
<evidence type="ECO:0000256" key="1">
    <source>
        <dbReference type="SAM" id="Phobius"/>
    </source>
</evidence>